<dbReference type="Pfam" id="PF01652">
    <property type="entry name" value="IF4E"/>
    <property type="match status" value="1"/>
</dbReference>
<dbReference type="Gene3D" id="3.30.760.10">
    <property type="entry name" value="RNA Cap, Translation Initiation Factor Eif4e"/>
    <property type="match status" value="1"/>
</dbReference>
<dbReference type="GO" id="GO:0006417">
    <property type="term" value="P:regulation of translation"/>
    <property type="evidence" value="ECO:0007669"/>
    <property type="project" value="UniProtKB-KW"/>
</dbReference>
<proteinExistence type="inferred from homology"/>
<protein>
    <submittedName>
        <fullName evidence="6">Uncharacterized protein</fullName>
    </submittedName>
</protein>
<evidence type="ECO:0000256" key="2">
    <source>
        <dbReference type="ARBA" id="ARBA00022845"/>
    </source>
</evidence>
<dbReference type="InterPro" id="IPR001040">
    <property type="entry name" value="TIF_eIF_4E"/>
</dbReference>
<organism evidence="6 7">
    <name type="scientific">Alectoria fallacina</name>
    <dbReference type="NCBI Taxonomy" id="1903189"/>
    <lineage>
        <taxon>Eukaryota</taxon>
        <taxon>Fungi</taxon>
        <taxon>Dikarya</taxon>
        <taxon>Ascomycota</taxon>
        <taxon>Pezizomycotina</taxon>
        <taxon>Lecanoromycetes</taxon>
        <taxon>OSLEUM clade</taxon>
        <taxon>Lecanoromycetidae</taxon>
        <taxon>Lecanorales</taxon>
        <taxon>Lecanorineae</taxon>
        <taxon>Parmeliaceae</taxon>
        <taxon>Alectoria</taxon>
    </lineage>
</organism>
<evidence type="ECO:0000313" key="7">
    <source>
        <dbReference type="Proteomes" id="UP000664203"/>
    </source>
</evidence>
<dbReference type="GO" id="GO:0000340">
    <property type="term" value="F:RNA 7-methylguanosine cap binding"/>
    <property type="evidence" value="ECO:0007669"/>
    <property type="project" value="TreeGrafter"/>
</dbReference>
<dbReference type="AlphaFoldDB" id="A0A8H3G024"/>
<evidence type="ECO:0000256" key="5">
    <source>
        <dbReference type="RuleBase" id="RU004374"/>
    </source>
</evidence>
<dbReference type="OrthoDB" id="17977at2759"/>
<dbReference type="PANTHER" id="PTHR11960:SF66">
    <property type="entry name" value="EUKARYOTIC TRANSLATION INITIATION FACTOR 4E TYPE 3"/>
    <property type="match status" value="1"/>
</dbReference>
<comment type="similarity">
    <text evidence="5">Belongs to the eukaryotic initiation factor 4E family.</text>
</comment>
<dbReference type="SUPFAM" id="SSF55418">
    <property type="entry name" value="eIF4e-like"/>
    <property type="match status" value="1"/>
</dbReference>
<dbReference type="EMBL" id="CAJPDR010000369">
    <property type="protein sequence ID" value="CAF9934099.1"/>
    <property type="molecule type" value="Genomic_DNA"/>
</dbReference>
<evidence type="ECO:0000256" key="4">
    <source>
        <dbReference type="ARBA" id="ARBA00022917"/>
    </source>
</evidence>
<accession>A0A8H3G024</accession>
<keyword evidence="3 5" id="KW-0694">RNA-binding</keyword>
<dbReference type="GO" id="GO:0016281">
    <property type="term" value="C:eukaryotic translation initiation factor 4F complex"/>
    <property type="evidence" value="ECO:0007669"/>
    <property type="project" value="TreeGrafter"/>
</dbReference>
<keyword evidence="2" id="KW-0810">Translation regulation</keyword>
<dbReference type="Proteomes" id="UP000664203">
    <property type="component" value="Unassembled WGS sequence"/>
</dbReference>
<comment type="caution">
    <text evidence="6">The sequence shown here is derived from an EMBL/GenBank/DDBJ whole genome shotgun (WGS) entry which is preliminary data.</text>
</comment>
<keyword evidence="1 5" id="KW-0396">Initiation factor</keyword>
<dbReference type="InterPro" id="IPR023398">
    <property type="entry name" value="TIF_eIF4e-like"/>
</dbReference>
<keyword evidence="4 5" id="KW-0648">Protein biosynthesis</keyword>
<evidence type="ECO:0000256" key="3">
    <source>
        <dbReference type="ARBA" id="ARBA00022884"/>
    </source>
</evidence>
<evidence type="ECO:0000313" key="6">
    <source>
        <dbReference type="EMBL" id="CAF9934099.1"/>
    </source>
</evidence>
<sequence length="260" mass="29359">MASPVSRFSSSGALSPVSEDENVKVARRLNLVRNLRAPAFQYAWTFYHDKYTESQNYEGRLTLLKEDIITAKPFWEVLNSFPFDALKLKDSVHFFKRGVKPVWEDPRNVKGGSWTFRVPKAQSEEFWKEVLMLAVGEEFVDVIQPRDDLCGLSMSVRFNSNLITIWNRDGANEKTKEGILAVVLEKVSSELKPQPRNYYYKQHSEHAGFSEVVAKASEKSKKAEEGKIAEAEVKGPEGDQALLKDVEGIDLKELSKGAAA</sequence>
<gene>
    <name evidence="6" type="ORF">ALECFALPRED_005847</name>
</gene>
<dbReference type="GO" id="GO:0003743">
    <property type="term" value="F:translation initiation factor activity"/>
    <property type="evidence" value="ECO:0007669"/>
    <property type="project" value="UniProtKB-KW"/>
</dbReference>
<keyword evidence="7" id="KW-1185">Reference proteome</keyword>
<dbReference type="PANTHER" id="PTHR11960">
    <property type="entry name" value="EUKARYOTIC TRANSLATION INITIATION FACTOR 4E RELATED"/>
    <property type="match status" value="1"/>
</dbReference>
<evidence type="ECO:0000256" key="1">
    <source>
        <dbReference type="ARBA" id="ARBA00022540"/>
    </source>
</evidence>
<name>A0A8H3G024_9LECA</name>
<reference evidence="6" key="1">
    <citation type="submission" date="2021-03" db="EMBL/GenBank/DDBJ databases">
        <authorList>
            <person name="Tagirdzhanova G."/>
        </authorList>
    </citation>
    <scope>NUCLEOTIDE SEQUENCE</scope>
</reference>